<dbReference type="EC" id="4.1.3.34" evidence="8"/>
<dbReference type="InterPro" id="IPR015813">
    <property type="entry name" value="Pyrv/PenolPyrv_kinase-like_dom"/>
</dbReference>
<evidence type="ECO:0000256" key="2">
    <source>
        <dbReference type="ARBA" id="ARBA00005568"/>
    </source>
</evidence>
<sequence>MVSADPLLRSVLFVPAANPRALARSASLTVDALIFDLEDSAAEDEKDAAREALRTHLLTLRGAPTGPLRAVRINPLDTRHGTEDLLMARGARVDVIVLPKVDGPSRLHEASRALVETDAPAAMRLWAMVETARGVANVQAIADAAPHHALGALVAGPNDLVAEAGLRLSPGRPELMPWLGPMLVAGRAAGIPILDGVYNDVADREGFAAECRQGRALGFAGKTLIHPAQIEATEAAFSPSAEEIAEAEAIVAGFAEPIAAGRGVIRIGARMVERLHLMRAEALLAWARTIAQRRGDLPS</sequence>
<reference evidence="8 9" key="1">
    <citation type="submission" date="2020-08" db="EMBL/GenBank/DDBJ databases">
        <title>Genomic Encyclopedia of Type Strains, Phase IV (KMG-IV): sequencing the most valuable type-strain genomes for metagenomic binning, comparative biology and taxonomic classification.</title>
        <authorList>
            <person name="Goeker M."/>
        </authorList>
    </citation>
    <scope>NUCLEOTIDE SEQUENCE [LARGE SCALE GENOMIC DNA]</scope>
    <source>
        <strain evidence="8 9">DSM 102238</strain>
    </source>
</reference>
<keyword evidence="8" id="KW-0456">Lyase</keyword>
<comment type="caution">
    <text evidence="8">The sequence shown here is derived from an EMBL/GenBank/DDBJ whole genome shotgun (WGS) entry which is preliminary data.</text>
</comment>
<dbReference type="PIRSF" id="PIRSF015582">
    <property type="entry name" value="Cit_lyase_B"/>
    <property type="match status" value="1"/>
</dbReference>
<feature type="binding site" evidence="6">
    <location>
        <position position="159"/>
    </location>
    <ligand>
        <name>Mg(2+)</name>
        <dbReference type="ChEBI" id="CHEBI:18420"/>
    </ligand>
</feature>
<evidence type="ECO:0000313" key="9">
    <source>
        <dbReference type="Proteomes" id="UP000542776"/>
    </source>
</evidence>
<dbReference type="GO" id="GO:0006107">
    <property type="term" value="P:oxaloacetate metabolic process"/>
    <property type="evidence" value="ECO:0007669"/>
    <property type="project" value="TreeGrafter"/>
</dbReference>
<evidence type="ECO:0000256" key="1">
    <source>
        <dbReference type="ARBA" id="ARBA00001946"/>
    </source>
</evidence>
<protein>
    <submittedName>
        <fullName evidence="8">Citrate lyase subunit beta/citryl-CoA lyase</fullName>
        <ecNumber evidence="8">4.1.3.34</ecNumber>
    </submittedName>
</protein>
<evidence type="ECO:0000256" key="4">
    <source>
        <dbReference type="ARBA" id="ARBA00022842"/>
    </source>
</evidence>
<dbReference type="PANTHER" id="PTHR32308:SF10">
    <property type="entry name" value="CITRATE LYASE SUBUNIT BETA"/>
    <property type="match status" value="1"/>
</dbReference>
<dbReference type="GO" id="GO:0008816">
    <property type="term" value="F:citryl-CoA lyase activity"/>
    <property type="evidence" value="ECO:0007669"/>
    <property type="project" value="UniProtKB-EC"/>
</dbReference>
<keyword evidence="3 6" id="KW-0479">Metal-binding</keyword>
<feature type="binding site" evidence="5">
    <location>
        <position position="72"/>
    </location>
    <ligand>
        <name>substrate</name>
    </ligand>
</feature>
<dbReference type="Pfam" id="PF03328">
    <property type="entry name" value="HpcH_HpaI"/>
    <property type="match status" value="1"/>
</dbReference>
<proteinExistence type="inferred from homology"/>
<gene>
    <name evidence="8" type="ORF">GGR04_000344</name>
</gene>
<evidence type="ECO:0000256" key="3">
    <source>
        <dbReference type="ARBA" id="ARBA00022723"/>
    </source>
</evidence>
<dbReference type="SUPFAM" id="SSF51621">
    <property type="entry name" value="Phosphoenolpyruvate/pyruvate domain"/>
    <property type="match status" value="1"/>
</dbReference>
<dbReference type="EMBL" id="JACIEK010000001">
    <property type="protein sequence ID" value="MBB3996523.1"/>
    <property type="molecule type" value="Genomic_DNA"/>
</dbReference>
<comment type="cofactor">
    <cofactor evidence="1">
        <name>Mg(2+)</name>
        <dbReference type="ChEBI" id="CHEBI:18420"/>
    </cofactor>
</comment>
<dbReference type="PANTHER" id="PTHR32308">
    <property type="entry name" value="LYASE BETA SUBUNIT, PUTATIVE (AFU_ORTHOLOGUE AFUA_4G13030)-RELATED"/>
    <property type="match status" value="1"/>
</dbReference>
<dbReference type="InterPro" id="IPR005000">
    <property type="entry name" value="Aldolase/citrate-lyase_domain"/>
</dbReference>
<feature type="binding site" evidence="5">
    <location>
        <position position="130"/>
    </location>
    <ligand>
        <name>substrate</name>
    </ligand>
</feature>
<evidence type="ECO:0000259" key="7">
    <source>
        <dbReference type="Pfam" id="PF03328"/>
    </source>
</evidence>
<name>A0A7W6EE44_9HYPH</name>
<evidence type="ECO:0000313" key="8">
    <source>
        <dbReference type="EMBL" id="MBB3996523.1"/>
    </source>
</evidence>
<evidence type="ECO:0000256" key="5">
    <source>
        <dbReference type="PIRSR" id="PIRSR015582-1"/>
    </source>
</evidence>
<feature type="domain" description="HpcH/HpaI aldolase/citrate lyase" evidence="7">
    <location>
        <begin position="9"/>
        <end position="227"/>
    </location>
</feature>
<feature type="binding site" evidence="6">
    <location>
        <position position="130"/>
    </location>
    <ligand>
        <name>Mg(2+)</name>
        <dbReference type="ChEBI" id="CHEBI:18420"/>
    </ligand>
</feature>
<dbReference type="InterPro" id="IPR011206">
    <property type="entry name" value="Citrate_lyase_beta/mcl1/mcl2"/>
</dbReference>
<evidence type="ECO:0000256" key="6">
    <source>
        <dbReference type="PIRSR" id="PIRSR015582-2"/>
    </source>
</evidence>
<dbReference type="Proteomes" id="UP000542776">
    <property type="component" value="Unassembled WGS sequence"/>
</dbReference>
<dbReference type="GO" id="GO:0000287">
    <property type="term" value="F:magnesium ion binding"/>
    <property type="evidence" value="ECO:0007669"/>
    <property type="project" value="TreeGrafter"/>
</dbReference>
<accession>A0A7W6EE44</accession>
<dbReference type="RefSeq" id="WP_183197221.1">
    <property type="nucleotide sequence ID" value="NZ_JACIEK010000001.1"/>
</dbReference>
<keyword evidence="9" id="KW-1185">Reference proteome</keyword>
<keyword evidence="4 6" id="KW-0460">Magnesium</keyword>
<dbReference type="Gene3D" id="3.20.20.60">
    <property type="entry name" value="Phosphoenolpyruvate-binding domains"/>
    <property type="match status" value="1"/>
</dbReference>
<organism evidence="8 9">
    <name type="scientific">Aureimonas pseudogalii</name>
    <dbReference type="NCBI Taxonomy" id="1744844"/>
    <lineage>
        <taxon>Bacteria</taxon>
        <taxon>Pseudomonadati</taxon>
        <taxon>Pseudomonadota</taxon>
        <taxon>Alphaproteobacteria</taxon>
        <taxon>Hyphomicrobiales</taxon>
        <taxon>Aurantimonadaceae</taxon>
        <taxon>Aureimonas</taxon>
    </lineage>
</organism>
<dbReference type="AlphaFoldDB" id="A0A7W6EE44"/>
<comment type="similarity">
    <text evidence="2">Belongs to the HpcH/HpaI aldolase family.</text>
</comment>
<dbReference type="InterPro" id="IPR040442">
    <property type="entry name" value="Pyrv_kinase-like_dom_sf"/>
</dbReference>